<evidence type="ECO:0000256" key="1">
    <source>
        <dbReference type="SAM" id="MobiDB-lite"/>
    </source>
</evidence>
<feature type="compositionally biased region" description="Low complexity" evidence="1">
    <location>
        <begin position="39"/>
        <end position="48"/>
    </location>
</feature>
<feature type="compositionally biased region" description="Polar residues" evidence="1">
    <location>
        <begin position="282"/>
        <end position="300"/>
    </location>
</feature>
<dbReference type="InterPro" id="IPR016187">
    <property type="entry name" value="CTDL_fold"/>
</dbReference>
<dbReference type="AlphaFoldDB" id="A0AAD2FK09"/>
<feature type="compositionally biased region" description="Polar residues" evidence="1">
    <location>
        <begin position="19"/>
        <end position="29"/>
    </location>
</feature>
<evidence type="ECO:0000256" key="2">
    <source>
        <dbReference type="SAM" id="Phobius"/>
    </source>
</evidence>
<organism evidence="3 4">
    <name type="scientific">Cylindrotheca closterium</name>
    <dbReference type="NCBI Taxonomy" id="2856"/>
    <lineage>
        <taxon>Eukaryota</taxon>
        <taxon>Sar</taxon>
        <taxon>Stramenopiles</taxon>
        <taxon>Ochrophyta</taxon>
        <taxon>Bacillariophyta</taxon>
        <taxon>Bacillariophyceae</taxon>
        <taxon>Bacillariophycidae</taxon>
        <taxon>Bacillariales</taxon>
        <taxon>Bacillariaceae</taxon>
        <taxon>Cylindrotheca</taxon>
    </lineage>
</organism>
<feature type="region of interest" description="Disordered" evidence="1">
    <location>
        <begin position="494"/>
        <end position="524"/>
    </location>
</feature>
<keyword evidence="2" id="KW-1133">Transmembrane helix</keyword>
<feature type="transmembrane region" description="Helical" evidence="2">
    <location>
        <begin position="112"/>
        <end position="132"/>
    </location>
</feature>
<sequence>MSPEAQRQSRKAARGEGSGRSSNRTTAPPGNNDAVQRKLAAAGLANEEAGTKEKQSKSVELNTNEDGEVLLEAMAVEAMEEKPPVQREVDSGGATDAPSPQEPLPEQKKRPVGMIILVVLLLGACGGAGAYFGTRGTSEAAAVATDSTTPIPTSSINVTSSPSTIAPTAPPTKALNASVTEIRLADETPAPSDNPTDALSAQPSLAPSLIALEKPTSAPVIEDIVTITKEPTTLPSVTPTLTTSENPTVAPAIGPTTEEPTRLPSIMPSKAPSVAPTPLPTESPTTKAPTPEPSTMPSSRPTFELMEGDHLQNEHYVHYMPDDGSDAYPYNSREEAQDACETRGLTLCSQSAITNFPLCKIGWLTDERGLWSIGEGCGFGGFTDGGFFGVFGEGGAYCCGRPLYMPNDIPREQSYIYSTREEGLAACETKGLGLCSKEQITGYELCSYGWLTDDVGLWMSVGAPGCGPAGFSGTIFPNNGAYCCVEPAPTLAPSTVPTSTPSAIPTPLPTPPPTPPPTPLPSTMPSSRPTFELMEGDHLQNEHYVYYMPDDGSDAYPYNSREEAQDACETKGLTLCSQSAITNFPLCCGPAGFSGTIFPNNGAYCCAVPS</sequence>
<evidence type="ECO:0000313" key="3">
    <source>
        <dbReference type="EMBL" id="CAJ1936601.1"/>
    </source>
</evidence>
<name>A0AAD2FK09_9STRA</name>
<keyword evidence="2" id="KW-0812">Transmembrane</keyword>
<feature type="region of interest" description="Disordered" evidence="1">
    <location>
        <begin position="235"/>
        <end position="300"/>
    </location>
</feature>
<reference evidence="3" key="1">
    <citation type="submission" date="2023-08" db="EMBL/GenBank/DDBJ databases">
        <authorList>
            <person name="Audoor S."/>
            <person name="Bilcke G."/>
        </authorList>
    </citation>
    <scope>NUCLEOTIDE SEQUENCE</scope>
</reference>
<dbReference type="Proteomes" id="UP001295423">
    <property type="component" value="Unassembled WGS sequence"/>
</dbReference>
<keyword evidence="2" id="KW-0472">Membrane</keyword>
<proteinExistence type="predicted"/>
<keyword evidence="4" id="KW-1185">Reference proteome</keyword>
<feature type="compositionally biased region" description="Pro residues" evidence="1">
    <location>
        <begin position="504"/>
        <end position="522"/>
    </location>
</feature>
<accession>A0AAD2FK09</accession>
<feature type="compositionally biased region" description="Low complexity" evidence="1">
    <location>
        <begin position="494"/>
        <end position="503"/>
    </location>
</feature>
<comment type="caution">
    <text evidence="3">The sequence shown here is derived from an EMBL/GenBank/DDBJ whole genome shotgun (WGS) entry which is preliminary data.</text>
</comment>
<gene>
    <name evidence="3" type="ORF">CYCCA115_LOCUS5273</name>
</gene>
<protein>
    <submittedName>
        <fullName evidence="3">Uncharacterized protein</fullName>
    </submittedName>
</protein>
<feature type="compositionally biased region" description="Low complexity" evidence="1">
    <location>
        <begin position="235"/>
        <end position="244"/>
    </location>
</feature>
<dbReference type="SUPFAM" id="SSF56436">
    <property type="entry name" value="C-type lectin-like"/>
    <property type="match status" value="1"/>
</dbReference>
<feature type="region of interest" description="Disordered" evidence="1">
    <location>
        <begin position="1"/>
        <end position="108"/>
    </location>
</feature>
<dbReference type="EMBL" id="CAKOGP040000557">
    <property type="protein sequence ID" value="CAJ1936601.1"/>
    <property type="molecule type" value="Genomic_DNA"/>
</dbReference>
<evidence type="ECO:0000313" key="4">
    <source>
        <dbReference type="Proteomes" id="UP001295423"/>
    </source>
</evidence>
<feature type="compositionally biased region" description="Basic and acidic residues" evidence="1">
    <location>
        <begin position="79"/>
        <end position="90"/>
    </location>
</feature>